<dbReference type="PANTHER" id="PTHR36845">
    <property type="entry name" value="HYDROLASE, PUTATIVE (AFU_ORTHOLOGUE AFUA_7G05090)-RELATED"/>
    <property type="match status" value="1"/>
</dbReference>
<dbReference type="RefSeq" id="WP_145099188.1">
    <property type="nucleotide sequence ID" value="NZ_CP036274.1"/>
</dbReference>
<protein>
    <submittedName>
        <fullName evidence="5">Unsaturated glucuronyl hydrolase</fullName>
        <ecNumber evidence="5">3.2.1.179</ecNumber>
    </submittedName>
</protein>
<feature type="binding site" evidence="4">
    <location>
        <position position="162"/>
    </location>
    <ligand>
        <name>substrate</name>
    </ligand>
</feature>
<dbReference type="Proteomes" id="UP000315017">
    <property type="component" value="Chromosome"/>
</dbReference>
<evidence type="ECO:0000256" key="3">
    <source>
        <dbReference type="PIRSR" id="PIRSR610905-1"/>
    </source>
</evidence>
<dbReference type="AlphaFoldDB" id="A0A517YN60"/>
<dbReference type="GO" id="GO:0000272">
    <property type="term" value="P:polysaccharide catabolic process"/>
    <property type="evidence" value="ECO:0007669"/>
    <property type="project" value="TreeGrafter"/>
</dbReference>
<gene>
    <name evidence="5" type="primary">ugl_2</name>
    <name evidence="5" type="ORF">ETAA8_68300</name>
</gene>
<dbReference type="InterPro" id="IPR010905">
    <property type="entry name" value="Glyco_hydro_88"/>
</dbReference>
<dbReference type="PANTHER" id="PTHR36845:SF1">
    <property type="entry name" value="HYDROLASE, PUTATIVE (AFU_ORTHOLOGUE AFUA_7G05090)-RELATED"/>
    <property type="match status" value="1"/>
</dbReference>
<dbReference type="EC" id="3.2.1.179" evidence="5"/>
<dbReference type="InterPro" id="IPR012341">
    <property type="entry name" value="6hp_glycosidase-like_sf"/>
</dbReference>
<evidence type="ECO:0000256" key="1">
    <source>
        <dbReference type="ARBA" id="ARBA00022801"/>
    </source>
</evidence>
<dbReference type="InterPro" id="IPR052369">
    <property type="entry name" value="UG_Glycosaminoglycan_Hydrolase"/>
</dbReference>
<keyword evidence="5" id="KW-0326">Glycosidase</keyword>
<accession>A0A517YN60</accession>
<feature type="binding site" evidence="4">
    <location>
        <position position="238"/>
    </location>
    <ligand>
        <name>substrate</name>
    </ligand>
</feature>
<feature type="binding site" evidence="4">
    <location>
        <position position="234"/>
    </location>
    <ligand>
        <name>substrate</name>
    </ligand>
</feature>
<dbReference type="Pfam" id="PF07470">
    <property type="entry name" value="Glyco_hydro_88"/>
    <property type="match status" value="1"/>
</dbReference>
<sequence>MTQTAVPQYPAALEFAEKQVAALTYQHPDFFPIYTVGGKWHHGGELWTDWTGGFLAGMMWQFHLRERNERKVRGLSDDALKSSAWRKRAEHYSQLLEHRQHDRDVHDLGFIFLSTYLPWYEITGEKQLHDVLIQAGRTLAMRFMEKGQYLRSFVAPESLFIDIMMNVPIIFYAAIETGDRDLARIATAHCRTTEQTLVRPDGSTAHEGLFDLSTGKFLKQTTHQGLRDDSAWARGLAWSLYGYSKCYALTGNQEFLEIAEKNADYWISHLPEDRIPLWDFDANPNEPAPFGNQKESSAAAIAASGLLDLARQTQDDERAEQYEAVALATLDSLCQPKYLARETPGWEGILKEGVYHTSKNLGVNESVMWGEYFFVEALTKVVCSQFDRVSAETLERNSERYAAFGLDKK</sequence>
<feature type="binding site" evidence="4">
    <location>
        <position position="222"/>
    </location>
    <ligand>
        <name>substrate</name>
    </ligand>
</feature>
<dbReference type="GO" id="GO:0052757">
    <property type="term" value="F:chondroitin hydrolase activity"/>
    <property type="evidence" value="ECO:0007669"/>
    <property type="project" value="TreeGrafter"/>
</dbReference>
<comment type="similarity">
    <text evidence="2">Belongs to the glycosyl hydrolase 88 family.</text>
</comment>
<dbReference type="Gene3D" id="1.50.10.10">
    <property type="match status" value="1"/>
</dbReference>
<proteinExistence type="inferred from homology"/>
<name>A0A517YN60_9BACT</name>
<dbReference type="EMBL" id="CP036274">
    <property type="protein sequence ID" value="QDU31670.1"/>
    <property type="molecule type" value="Genomic_DNA"/>
</dbReference>
<keyword evidence="6" id="KW-1185">Reference proteome</keyword>
<feature type="active site" description="Proton donor" evidence="3">
    <location>
        <position position="162"/>
    </location>
</feature>
<reference evidence="5 6" key="1">
    <citation type="submission" date="2019-02" db="EMBL/GenBank/DDBJ databases">
        <title>Deep-cultivation of Planctomycetes and their phenomic and genomic characterization uncovers novel biology.</title>
        <authorList>
            <person name="Wiegand S."/>
            <person name="Jogler M."/>
            <person name="Boedeker C."/>
            <person name="Pinto D."/>
            <person name="Vollmers J."/>
            <person name="Rivas-Marin E."/>
            <person name="Kohn T."/>
            <person name="Peeters S.H."/>
            <person name="Heuer A."/>
            <person name="Rast P."/>
            <person name="Oberbeckmann S."/>
            <person name="Bunk B."/>
            <person name="Jeske O."/>
            <person name="Meyerdierks A."/>
            <person name="Storesund J.E."/>
            <person name="Kallscheuer N."/>
            <person name="Luecker S."/>
            <person name="Lage O.M."/>
            <person name="Pohl T."/>
            <person name="Merkel B.J."/>
            <person name="Hornburger P."/>
            <person name="Mueller R.-W."/>
            <person name="Bruemmer F."/>
            <person name="Labrenz M."/>
            <person name="Spormann A.M."/>
            <person name="Op den Camp H."/>
            <person name="Overmann J."/>
            <person name="Amann R."/>
            <person name="Jetten M.S.M."/>
            <person name="Mascher T."/>
            <person name="Medema M.H."/>
            <person name="Devos D.P."/>
            <person name="Kaster A.-K."/>
            <person name="Ovreas L."/>
            <person name="Rohde M."/>
            <person name="Galperin M.Y."/>
            <person name="Jogler C."/>
        </authorList>
    </citation>
    <scope>NUCLEOTIDE SEQUENCE [LARGE SCALE GENOMIC DNA]</scope>
    <source>
        <strain evidence="5 6">ETA_A8</strain>
    </source>
</reference>
<dbReference type="KEGG" id="aagg:ETAA8_68300"/>
<dbReference type="OrthoDB" id="428577at2"/>
<organism evidence="5 6">
    <name type="scientific">Anatilimnocola aggregata</name>
    <dbReference type="NCBI Taxonomy" id="2528021"/>
    <lineage>
        <taxon>Bacteria</taxon>
        <taxon>Pseudomonadati</taxon>
        <taxon>Planctomycetota</taxon>
        <taxon>Planctomycetia</taxon>
        <taxon>Pirellulales</taxon>
        <taxon>Pirellulaceae</taxon>
        <taxon>Anatilimnocola</taxon>
    </lineage>
</organism>
<evidence type="ECO:0000313" key="6">
    <source>
        <dbReference type="Proteomes" id="UP000315017"/>
    </source>
</evidence>
<feature type="binding site" evidence="4">
    <location>
        <position position="107"/>
    </location>
    <ligand>
        <name>substrate</name>
    </ligand>
</feature>
<keyword evidence="1 5" id="KW-0378">Hydrolase</keyword>
<evidence type="ECO:0000313" key="5">
    <source>
        <dbReference type="EMBL" id="QDU31670.1"/>
    </source>
</evidence>
<evidence type="ECO:0000256" key="4">
    <source>
        <dbReference type="PIRSR" id="PIRSR610905-2"/>
    </source>
</evidence>
<dbReference type="SUPFAM" id="SSF48208">
    <property type="entry name" value="Six-hairpin glycosidases"/>
    <property type="match status" value="1"/>
</dbReference>
<feature type="active site" description="Nucleophile" evidence="3">
    <location>
        <position position="107"/>
    </location>
</feature>
<dbReference type="InterPro" id="IPR008928">
    <property type="entry name" value="6-hairpin_glycosidase_sf"/>
</dbReference>
<evidence type="ECO:0000256" key="2">
    <source>
        <dbReference type="ARBA" id="ARBA00038358"/>
    </source>
</evidence>